<sequence length="396" mass="45043">MKFFSQLPTFEPDAILGLQKLFLEDKRYNKVNLVIGTYEHPQKRYGGVSSVRKAQTVILEDEQNKRYLPILGSSVFLDEMREFVFGSIDPDTVTGCQTLGGTGALHLGAKIFAMTGLTRTAYIPEQTWSNHIRIFAQEGLEIIQYPYYSLEHKNLMFEQLVAFFKNAKKYSVVLFHCCCHNPTGVDFTESMWRELAALMKERELIPFFDMAYQGFADGIDADRKPVQLCIEAGNTVLIAVSASKNFSLYGERVGYFAVHDIFPEEIDKITSCLKEKVRGEYSSPNRFGGEIVATILSNPYLKQEWLSEIDTIRESLNKMRTKFVHALRTVAGHTFDFILSQKGFFGYPGFSTKQVLFLREEKAVYTTAGGRLNLNGITEKNIEHVLQSLVEAYELL</sequence>
<evidence type="ECO:0000256" key="2">
    <source>
        <dbReference type="ARBA" id="ARBA00007441"/>
    </source>
</evidence>
<dbReference type="STRING" id="1806891.Cs308_0372"/>
<keyword evidence="4 7" id="KW-0032">Aminotransferase</keyword>
<feature type="domain" description="Aminotransferase class I/classII large" evidence="8">
    <location>
        <begin position="29"/>
        <end position="389"/>
    </location>
</feature>
<reference evidence="9 10" key="1">
    <citation type="submission" date="2016-03" db="EMBL/GenBank/DDBJ databases">
        <title>Culture-independent genomics supports pathogen discovery for uncultivable bacteria within the genus Chlamydia.</title>
        <authorList>
            <person name="Taylor-Brown A."/>
            <person name="Bachmann N.L."/>
            <person name="Borel N."/>
            <person name="Polkinghorne A."/>
        </authorList>
    </citation>
    <scope>NUCLEOTIDE SEQUENCE [LARGE SCALE GENOMIC DNA]</scope>
    <source>
        <strain evidence="9 10">2742-308</strain>
    </source>
</reference>
<dbReference type="PRINTS" id="PR00799">
    <property type="entry name" value="TRANSAMINASE"/>
</dbReference>
<protein>
    <recommendedName>
        <fullName evidence="7">Aminotransferase</fullName>
        <ecNumber evidence="7">2.6.1.-</ecNumber>
    </recommendedName>
</protein>
<dbReference type="InterPro" id="IPR015422">
    <property type="entry name" value="PyrdxlP-dep_Trfase_small"/>
</dbReference>
<dbReference type="Gene3D" id="3.40.640.10">
    <property type="entry name" value="Type I PLP-dependent aspartate aminotransferase-like (Major domain)"/>
    <property type="match status" value="1"/>
</dbReference>
<dbReference type="InterPro" id="IPR000796">
    <property type="entry name" value="Asp_trans"/>
</dbReference>
<name>A0A1A9HWR7_9CHLA</name>
<dbReference type="GO" id="GO:0006520">
    <property type="term" value="P:amino acid metabolic process"/>
    <property type="evidence" value="ECO:0007669"/>
    <property type="project" value="InterPro"/>
</dbReference>
<keyword evidence="5 7" id="KW-0808">Transferase</keyword>
<dbReference type="GO" id="GO:0042802">
    <property type="term" value="F:identical protein binding"/>
    <property type="evidence" value="ECO:0007669"/>
    <property type="project" value="TreeGrafter"/>
</dbReference>
<dbReference type="PATRIC" id="fig|1806891.3.peg.363"/>
<evidence type="ECO:0000256" key="5">
    <source>
        <dbReference type="ARBA" id="ARBA00022679"/>
    </source>
</evidence>
<dbReference type="InterPro" id="IPR004839">
    <property type="entry name" value="Aminotransferase_I/II_large"/>
</dbReference>
<dbReference type="PANTHER" id="PTHR11879:SF22">
    <property type="entry name" value="ASPARTATE AMINOTRANSFERASE, MITOCHONDRIAL"/>
    <property type="match status" value="1"/>
</dbReference>
<organism evidence="9 10">
    <name type="scientific">Candidatus Chlamydia sanziniae</name>
    <dbReference type="NCBI Taxonomy" id="1806891"/>
    <lineage>
        <taxon>Bacteria</taxon>
        <taxon>Pseudomonadati</taxon>
        <taxon>Chlamydiota</taxon>
        <taxon>Chlamydiia</taxon>
        <taxon>Chlamydiales</taxon>
        <taxon>Chlamydiaceae</taxon>
        <taxon>Chlamydia/Chlamydophila group</taxon>
        <taxon>Chlamydia</taxon>
    </lineage>
</organism>
<accession>A0A1A9HWR7</accession>
<comment type="subunit">
    <text evidence="3">Homodimer.</text>
</comment>
<proteinExistence type="inferred from homology"/>
<dbReference type="EMBL" id="CP014639">
    <property type="protein sequence ID" value="ANH78543.1"/>
    <property type="molecule type" value="Genomic_DNA"/>
</dbReference>
<dbReference type="Proteomes" id="UP000078162">
    <property type="component" value="Chromosome"/>
</dbReference>
<dbReference type="PROSITE" id="PS00105">
    <property type="entry name" value="AA_TRANSFER_CLASS_1"/>
    <property type="match status" value="1"/>
</dbReference>
<dbReference type="KEGG" id="csaz:Cs308_0372"/>
<dbReference type="EC" id="2.6.1.-" evidence="7"/>
<dbReference type="OrthoDB" id="9766445at2"/>
<dbReference type="PANTHER" id="PTHR11879">
    <property type="entry name" value="ASPARTATE AMINOTRANSFERASE"/>
    <property type="match status" value="1"/>
</dbReference>
<comment type="cofactor">
    <cofactor evidence="1 7">
        <name>pyridoxal 5'-phosphate</name>
        <dbReference type="ChEBI" id="CHEBI:597326"/>
    </cofactor>
</comment>
<dbReference type="GO" id="GO:0008483">
    <property type="term" value="F:transaminase activity"/>
    <property type="evidence" value="ECO:0007669"/>
    <property type="project" value="UniProtKB-KW"/>
</dbReference>
<comment type="similarity">
    <text evidence="2 7">Belongs to the class-I pyridoxal-phosphate-dependent aminotransferase family.</text>
</comment>
<dbReference type="Gene3D" id="3.90.1150.10">
    <property type="entry name" value="Aspartate Aminotransferase, domain 1"/>
    <property type="match status" value="1"/>
</dbReference>
<dbReference type="InterPro" id="IPR015424">
    <property type="entry name" value="PyrdxlP-dep_Trfase"/>
</dbReference>
<dbReference type="SUPFAM" id="SSF53383">
    <property type="entry name" value="PLP-dependent transferases"/>
    <property type="match status" value="1"/>
</dbReference>
<evidence type="ECO:0000256" key="1">
    <source>
        <dbReference type="ARBA" id="ARBA00001933"/>
    </source>
</evidence>
<evidence type="ECO:0000256" key="4">
    <source>
        <dbReference type="ARBA" id="ARBA00022576"/>
    </source>
</evidence>
<dbReference type="AlphaFoldDB" id="A0A1A9HWR7"/>
<dbReference type="CDD" id="cd00609">
    <property type="entry name" value="AAT_like"/>
    <property type="match status" value="1"/>
</dbReference>
<dbReference type="GO" id="GO:0030170">
    <property type="term" value="F:pyridoxal phosphate binding"/>
    <property type="evidence" value="ECO:0007669"/>
    <property type="project" value="InterPro"/>
</dbReference>
<keyword evidence="6" id="KW-0663">Pyridoxal phosphate</keyword>
<evidence type="ECO:0000313" key="9">
    <source>
        <dbReference type="EMBL" id="ANH78543.1"/>
    </source>
</evidence>
<dbReference type="NCBIfam" id="NF006719">
    <property type="entry name" value="PRK09257.1"/>
    <property type="match status" value="1"/>
</dbReference>
<evidence type="ECO:0000256" key="7">
    <source>
        <dbReference type="RuleBase" id="RU000481"/>
    </source>
</evidence>
<evidence type="ECO:0000259" key="8">
    <source>
        <dbReference type="Pfam" id="PF00155"/>
    </source>
</evidence>
<dbReference type="Pfam" id="PF00155">
    <property type="entry name" value="Aminotran_1_2"/>
    <property type="match status" value="1"/>
</dbReference>
<evidence type="ECO:0000256" key="3">
    <source>
        <dbReference type="ARBA" id="ARBA00011738"/>
    </source>
</evidence>
<gene>
    <name evidence="9" type="ORF">Cs308_0372</name>
</gene>
<dbReference type="InterPro" id="IPR015421">
    <property type="entry name" value="PyrdxlP-dep_Trfase_major"/>
</dbReference>
<keyword evidence="10" id="KW-1185">Reference proteome</keyword>
<evidence type="ECO:0000313" key="10">
    <source>
        <dbReference type="Proteomes" id="UP000078162"/>
    </source>
</evidence>
<dbReference type="RefSeq" id="WP_066481868.1">
    <property type="nucleotide sequence ID" value="NZ_CP014639.1"/>
</dbReference>
<evidence type="ECO:0000256" key="6">
    <source>
        <dbReference type="ARBA" id="ARBA00022898"/>
    </source>
</evidence>
<dbReference type="InterPro" id="IPR004838">
    <property type="entry name" value="NHTrfase_class1_PyrdxlP-BS"/>
</dbReference>